<keyword evidence="1" id="KW-0732">Signal</keyword>
<dbReference type="RefSeq" id="WP_013387003.1">
    <property type="nucleotide sequence ID" value="NC_014632.1"/>
</dbReference>
<dbReference type="HOGENOM" id="CLU_038355_1_0_0"/>
<dbReference type="InterPro" id="IPR007210">
    <property type="entry name" value="ABC_Gly_betaine_transp_sub-bd"/>
</dbReference>
<dbReference type="EMBL" id="CP002281">
    <property type="protein sequence ID" value="ADO82333.1"/>
    <property type="molecule type" value="Genomic_DNA"/>
</dbReference>
<dbReference type="PROSITE" id="PS51257">
    <property type="entry name" value="PROKAR_LIPOPROTEIN"/>
    <property type="match status" value="1"/>
</dbReference>
<feature type="domain" description="ABC-type glycine betaine transport system substrate-binding" evidence="2">
    <location>
        <begin position="30"/>
        <end position="292"/>
    </location>
</feature>
<sequence length="296" mass="33168">MAKLMKSIVIVMIIMAFAACGKKESEVEIINIGHKNYTEQRLLGQIFAVMIENHTDYKTDVKELGGTQIAFEALKSGGIDLYPEYTGSAYAALLNESGLKDPEKIYNLVKDRTKTLYNLDYLSPLGFNNAWTLSVTPETAEKYNLKTFSDLAKQSGELVIGASMEFFEREDAMLGLKKTYEGMEFKEGKALNGGLRYTAIKSGKIDVTDAYGTDGKLVTYKLITLEDDKNFFLPYHIAPLLNGEFAKIHPEVAESLERLSGQFNETEMQNMNYRIDEEGIPARAVAEEFLKEKGLI</sequence>
<dbReference type="KEGG" id="ipo:Ilyop_0545"/>
<dbReference type="SUPFAM" id="SSF53850">
    <property type="entry name" value="Periplasmic binding protein-like II"/>
    <property type="match status" value="1"/>
</dbReference>
<dbReference type="GO" id="GO:0043190">
    <property type="term" value="C:ATP-binding cassette (ABC) transporter complex"/>
    <property type="evidence" value="ECO:0007669"/>
    <property type="project" value="InterPro"/>
</dbReference>
<dbReference type="AlphaFoldDB" id="E3H6C0"/>
<accession>E3H6C0</accession>
<dbReference type="OrthoDB" id="9801163at2"/>
<dbReference type="Proteomes" id="UP000006875">
    <property type="component" value="Chromosome"/>
</dbReference>
<proteinExistence type="predicted"/>
<evidence type="ECO:0000259" key="2">
    <source>
        <dbReference type="Pfam" id="PF04069"/>
    </source>
</evidence>
<dbReference type="eggNOG" id="COG1732">
    <property type="taxonomic scope" value="Bacteria"/>
</dbReference>
<feature type="chain" id="PRO_5003170984" evidence="1">
    <location>
        <begin position="19"/>
        <end position="296"/>
    </location>
</feature>
<dbReference type="Gene3D" id="3.40.190.120">
    <property type="entry name" value="Osmoprotection protein (prox), domain 2"/>
    <property type="match status" value="1"/>
</dbReference>
<dbReference type="Gene3D" id="3.40.190.10">
    <property type="entry name" value="Periplasmic binding protein-like II"/>
    <property type="match status" value="1"/>
</dbReference>
<evidence type="ECO:0000313" key="4">
    <source>
        <dbReference type="Proteomes" id="UP000006875"/>
    </source>
</evidence>
<dbReference type="STRING" id="572544.Ilyop_0545"/>
<organism evidence="3 4">
    <name type="scientific">Ilyobacter polytropus (strain ATCC 51220 / DSM 2926 / LMG 16218 / CuHBu1)</name>
    <dbReference type="NCBI Taxonomy" id="572544"/>
    <lineage>
        <taxon>Bacteria</taxon>
        <taxon>Fusobacteriati</taxon>
        <taxon>Fusobacteriota</taxon>
        <taxon>Fusobacteriia</taxon>
        <taxon>Fusobacteriales</taxon>
        <taxon>Fusobacteriaceae</taxon>
        <taxon>Ilyobacter</taxon>
    </lineage>
</organism>
<dbReference type="GO" id="GO:0022857">
    <property type="term" value="F:transmembrane transporter activity"/>
    <property type="evidence" value="ECO:0007669"/>
    <property type="project" value="InterPro"/>
</dbReference>
<evidence type="ECO:0000256" key="1">
    <source>
        <dbReference type="SAM" id="SignalP"/>
    </source>
</evidence>
<keyword evidence="4" id="KW-1185">Reference proteome</keyword>
<reference evidence="3 4" key="1">
    <citation type="journal article" date="2010" name="Stand. Genomic Sci.">
        <title>Complete genome sequence of Ilyobacter polytropus type strain (CuHbu1).</title>
        <authorList>
            <person name="Sikorski J."/>
            <person name="Chertkov O."/>
            <person name="Lapidus A."/>
            <person name="Nolan M."/>
            <person name="Lucas S."/>
            <person name="Del Rio T.G."/>
            <person name="Tice H."/>
            <person name="Cheng J.F."/>
            <person name="Tapia R."/>
            <person name="Han C."/>
            <person name="Goodwin L."/>
            <person name="Pitluck S."/>
            <person name="Liolios K."/>
            <person name="Ivanova N."/>
            <person name="Mavromatis K."/>
            <person name="Mikhailova N."/>
            <person name="Pati A."/>
            <person name="Chen A."/>
            <person name="Palaniappan K."/>
            <person name="Land M."/>
            <person name="Hauser L."/>
            <person name="Chang Y.J."/>
            <person name="Jeffries C.D."/>
            <person name="Brambilla E."/>
            <person name="Yasawong M."/>
            <person name="Rohde M."/>
            <person name="Pukall R."/>
            <person name="Spring S."/>
            <person name="Goker M."/>
            <person name="Woyke T."/>
            <person name="Bristow J."/>
            <person name="Eisen J.A."/>
            <person name="Markowitz V."/>
            <person name="Hugenholtz P."/>
            <person name="Kyrpides N.C."/>
            <person name="Klenk H.P."/>
        </authorList>
    </citation>
    <scope>NUCLEOTIDE SEQUENCE [LARGE SCALE GENOMIC DNA]</scope>
    <source>
        <strain evidence="4">ATCC 51220 / DSM 2926 / LMG 16218 / CuHBu1</strain>
    </source>
</reference>
<evidence type="ECO:0000313" key="3">
    <source>
        <dbReference type="EMBL" id="ADO82333.1"/>
    </source>
</evidence>
<name>E3H6C0_ILYPC</name>
<protein>
    <submittedName>
        <fullName evidence="3">Substrate-binding region of ABC-type glycine betaine transport system</fullName>
    </submittedName>
</protein>
<feature type="signal peptide" evidence="1">
    <location>
        <begin position="1"/>
        <end position="18"/>
    </location>
</feature>
<gene>
    <name evidence="3" type="ordered locus">Ilyop_0545</name>
</gene>
<dbReference type="Pfam" id="PF04069">
    <property type="entry name" value="OpuAC"/>
    <property type="match status" value="1"/>
</dbReference>